<sequence length="73" mass="8406">MEHRIYKRNCNNCGKYYEGRGKLYCGMVCKNRVDSPFKKGHKLGIGNKGGSVHKGKIFIKENIRKCKICKNNL</sequence>
<reference evidence="1" key="1">
    <citation type="journal article" date="2015" name="Nature">
        <title>Complex archaea that bridge the gap between prokaryotes and eukaryotes.</title>
        <authorList>
            <person name="Spang A."/>
            <person name="Saw J.H."/>
            <person name="Jorgensen S.L."/>
            <person name="Zaremba-Niedzwiedzka K."/>
            <person name="Martijn J."/>
            <person name="Lind A.E."/>
            <person name="van Eijk R."/>
            <person name="Schleper C."/>
            <person name="Guy L."/>
            <person name="Ettema T.J."/>
        </authorList>
    </citation>
    <scope>NUCLEOTIDE SEQUENCE</scope>
</reference>
<comment type="caution">
    <text evidence="1">The sequence shown here is derived from an EMBL/GenBank/DDBJ whole genome shotgun (WGS) entry which is preliminary data.</text>
</comment>
<proteinExistence type="predicted"/>
<organism evidence="1">
    <name type="scientific">marine sediment metagenome</name>
    <dbReference type="NCBI Taxonomy" id="412755"/>
    <lineage>
        <taxon>unclassified sequences</taxon>
        <taxon>metagenomes</taxon>
        <taxon>ecological metagenomes</taxon>
    </lineage>
</organism>
<dbReference type="EMBL" id="LAZR01062404">
    <property type="protein sequence ID" value="KKK61585.1"/>
    <property type="molecule type" value="Genomic_DNA"/>
</dbReference>
<feature type="non-terminal residue" evidence="1">
    <location>
        <position position="73"/>
    </location>
</feature>
<name>A0A0F8XKH1_9ZZZZ</name>
<protein>
    <submittedName>
        <fullName evidence="1">Uncharacterized protein</fullName>
    </submittedName>
</protein>
<accession>A0A0F8XKH1</accession>
<gene>
    <name evidence="1" type="ORF">LCGC14_3012870</name>
</gene>
<evidence type="ECO:0000313" key="1">
    <source>
        <dbReference type="EMBL" id="KKK61585.1"/>
    </source>
</evidence>
<dbReference type="AlphaFoldDB" id="A0A0F8XKH1"/>